<dbReference type="PANTHER" id="PTHR12455:SF0">
    <property type="entry name" value="NUCLEOLAR COMPLEX PROTEIN 4 HOMOLOG"/>
    <property type="match status" value="1"/>
</dbReference>
<gene>
    <name evidence="1" type="ORF">FPE_LOCUS3864</name>
</gene>
<dbReference type="EMBL" id="OU503037">
    <property type="protein sequence ID" value="CAI9756434.1"/>
    <property type="molecule type" value="Genomic_DNA"/>
</dbReference>
<protein>
    <submittedName>
        <fullName evidence="1">Uncharacterized protein</fullName>
    </submittedName>
</protein>
<sequence length="161" mass="18146">MTSDGLSRKKQKTGNYSLSVLKTLGQQLLSSRAHVNNLPILLSFISPSSPPHYALESLLSLQSFFIPLLPELPSSAFSTKSNVSNPDPEFIYRMWLRSKFDDLVQFLINVAISSQSEDTLREVVLDTIMEFVKVGNRGKFHSAIYHKLLHSIHGTFYSQDT</sequence>
<dbReference type="AlphaFoldDB" id="A0AAD1YRW3"/>
<reference evidence="1" key="1">
    <citation type="submission" date="2023-05" db="EMBL/GenBank/DDBJ databases">
        <authorList>
            <person name="Huff M."/>
        </authorList>
    </citation>
    <scope>NUCLEOTIDE SEQUENCE</scope>
</reference>
<dbReference type="InterPro" id="IPR027193">
    <property type="entry name" value="Noc4"/>
</dbReference>
<organism evidence="1 2">
    <name type="scientific">Fraxinus pennsylvanica</name>
    <dbReference type="NCBI Taxonomy" id="56036"/>
    <lineage>
        <taxon>Eukaryota</taxon>
        <taxon>Viridiplantae</taxon>
        <taxon>Streptophyta</taxon>
        <taxon>Embryophyta</taxon>
        <taxon>Tracheophyta</taxon>
        <taxon>Spermatophyta</taxon>
        <taxon>Magnoliopsida</taxon>
        <taxon>eudicotyledons</taxon>
        <taxon>Gunneridae</taxon>
        <taxon>Pentapetalae</taxon>
        <taxon>asterids</taxon>
        <taxon>lamiids</taxon>
        <taxon>Lamiales</taxon>
        <taxon>Oleaceae</taxon>
        <taxon>Oleeae</taxon>
        <taxon>Fraxinus</taxon>
    </lineage>
</organism>
<proteinExistence type="predicted"/>
<keyword evidence="2" id="KW-1185">Reference proteome</keyword>
<evidence type="ECO:0000313" key="1">
    <source>
        <dbReference type="EMBL" id="CAI9756434.1"/>
    </source>
</evidence>
<name>A0AAD1YRW3_9LAMI</name>
<dbReference type="GO" id="GO:0030692">
    <property type="term" value="C:Noc4p-Nop14p complex"/>
    <property type="evidence" value="ECO:0007669"/>
    <property type="project" value="TreeGrafter"/>
</dbReference>
<dbReference type="PANTHER" id="PTHR12455">
    <property type="entry name" value="NUCLEOLAR COMPLEX PROTEIN 4"/>
    <property type="match status" value="1"/>
</dbReference>
<dbReference type="GO" id="GO:0042254">
    <property type="term" value="P:ribosome biogenesis"/>
    <property type="evidence" value="ECO:0007669"/>
    <property type="project" value="InterPro"/>
</dbReference>
<evidence type="ECO:0000313" key="2">
    <source>
        <dbReference type="Proteomes" id="UP000834106"/>
    </source>
</evidence>
<dbReference type="GO" id="GO:0032040">
    <property type="term" value="C:small-subunit processome"/>
    <property type="evidence" value="ECO:0007669"/>
    <property type="project" value="TreeGrafter"/>
</dbReference>
<dbReference type="Proteomes" id="UP000834106">
    <property type="component" value="Chromosome 2"/>
</dbReference>
<accession>A0AAD1YRW3</accession>